<evidence type="ECO:0000313" key="2">
    <source>
        <dbReference type="EMBL" id="EER13159.1"/>
    </source>
</evidence>
<dbReference type="InterPro" id="IPR013216">
    <property type="entry name" value="Methyltransf_11"/>
</dbReference>
<dbReference type="AlphaFoldDB" id="C5KQR3"/>
<dbReference type="Proteomes" id="UP000007800">
    <property type="component" value="Unassembled WGS sequence"/>
</dbReference>
<sequence>MPNCQEEASFDPDHYPEGPNKKFLEGSEQELLDEYLPKFEGDRQLKNHLDNVLHILDLKDNMVSVDVGAGTGLFTRELAKCAGAKVYATEISPGFLEYLKEDSRLDKNRVHLIKCTEESLCLPEEVKGTVDLVLVCDVYHHLTHPQAVLRDIKAALKGEGRLVLIDHWRDPKKASHPDEDWVFSHIRGDKEDFVREVVAAGFRVVEEPEIQGVEENYAVVFEKTL</sequence>
<dbReference type="Gene3D" id="3.40.50.150">
    <property type="entry name" value="Vaccinia Virus protein VP39"/>
    <property type="match status" value="1"/>
</dbReference>
<protein>
    <submittedName>
        <fullName evidence="2">2-heptaprenyl-1,4-naphthoquinone methyltransferase, putative</fullName>
    </submittedName>
</protein>
<dbReference type="InParanoid" id="C5KQR3"/>
<keyword evidence="2" id="KW-0808">Transferase</keyword>
<dbReference type="CDD" id="cd02440">
    <property type="entry name" value="AdoMet_MTases"/>
    <property type="match status" value="1"/>
</dbReference>
<gene>
    <name evidence="2" type="ORF">Pmar_PMAR020749</name>
</gene>
<dbReference type="GO" id="GO:0008757">
    <property type="term" value="F:S-adenosylmethionine-dependent methyltransferase activity"/>
    <property type="evidence" value="ECO:0007669"/>
    <property type="project" value="InterPro"/>
</dbReference>
<dbReference type="OrthoDB" id="8300214at2759"/>
<keyword evidence="2" id="KW-0489">Methyltransferase</keyword>
<accession>C5KQR3</accession>
<dbReference type="InterPro" id="IPR029063">
    <property type="entry name" value="SAM-dependent_MTases_sf"/>
</dbReference>
<reference evidence="2 3" key="1">
    <citation type="submission" date="2008-07" db="EMBL/GenBank/DDBJ databases">
        <authorList>
            <person name="El-Sayed N."/>
            <person name="Caler E."/>
            <person name="Inman J."/>
            <person name="Amedeo P."/>
            <person name="Hass B."/>
            <person name="Wortman J."/>
        </authorList>
    </citation>
    <scope>NUCLEOTIDE SEQUENCE [LARGE SCALE GENOMIC DNA]</scope>
    <source>
        <strain evidence="3">ATCC 50983 / TXsc</strain>
    </source>
</reference>
<organism evidence="3">
    <name type="scientific">Perkinsus marinus (strain ATCC 50983 / TXsc)</name>
    <dbReference type="NCBI Taxonomy" id="423536"/>
    <lineage>
        <taxon>Eukaryota</taxon>
        <taxon>Sar</taxon>
        <taxon>Alveolata</taxon>
        <taxon>Perkinsozoa</taxon>
        <taxon>Perkinsea</taxon>
        <taxon>Perkinsida</taxon>
        <taxon>Perkinsidae</taxon>
        <taxon>Perkinsus</taxon>
    </lineage>
</organism>
<dbReference type="Pfam" id="PF08241">
    <property type="entry name" value="Methyltransf_11"/>
    <property type="match status" value="1"/>
</dbReference>
<dbReference type="PANTHER" id="PTHR42912:SF86">
    <property type="entry name" value="BLL4992 PROTEIN"/>
    <property type="match status" value="1"/>
</dbReference>
<feature type="domain" description="Methyltransferase type 11" evidence="1">
    <location>
        <begin position="65"/>
        <end position="164"/>
    </location>
</feature>
<dbReference type="RefSeq" id="XP_002781364.1">
    <property type="nucleotide sequence ID" value="XM_002781318.1"/>
</dbReference>
<dbReference type="GO" id="GO:0032259">
    <property type="term" value="P:methylation"/>
    <property type="evidence" value="ECO:0007669"/>
    <property type="project" value="UniProtKB-KW"/>
</dbReference>
<dbReference type="PANTHER" id="PTHR42912">
    <property type="entry name" value="METHYLTRANSFERASE"/>
    <property type="match status" value="1"/>
</dbReference>
<dbReference type="GeneID" id="9056781"/>
<evidence type="ECO:0000313" key="3">
    <source>
        <dbReference type="Proteomes" id="UP000007800"/>
    </source>
</evidence>
<evidence type="ECO:0000259" key="1">
    <source>
        <dbReference type="Pfam" id="PF08241"/>
    </source>
</evidence>
<dbReference type="OMA" id="WVFSHIR"/>
<keyword evidence="3" id="KW-1185">Reference proteome</keyword>
<dbReference type="SUPFAM" id="SSF53335">
    <property type="entry name" value="S-adenosyl-L-methionine-dependent methyltransferases"/>
    <property type="match status" value="1"/>
</dbReference>
<dbReference type="InterPro" id="IPR050508">
    <property type="entry name" value="Methyltransf_Superfamily"/>
</dbReference>
<name>C5KQR3_PERM5</name>
<dbReference type="EMBL" id="GG675521">
    <property type="protein sequence ID" value="EER13159.1"/>
    <property type="molecule type" value="Genomic_DNA"/>
</dbReference>
<proteinExistence type="predicted"/>